<evidence type="ECO:0000313" key="2">
    <source>
        <dbReference type="EMBL" id="SAK64561.1"/>
    </source>
</evidence>
<dbReference type="InterPro" id="IPR032466">
    <property type="entry name" value="Metal_Hydrolase"/>
</dbReference>
<dbReference type="PANTHER" id="PTHR43135:SF3">
    <property type="entry name" value="ALPHA-D-RIBOSE 1-METHYLPHOSPHONATE 5-TRIPHOSPHATE DIPHOSPHATASE"/>
    <property type="match status" value="1"/>
</dbReference>
<dbReference type="InterPro" id="IPR006680">
    <property type="entry name" value="Amidohydro-rel"/>
</dbReference>
<sequence length="419" mass="43842">MSKLVLAGVAVFDPVTAKRHTAVNVCIEDGRIAAIGDVPPSFSDARRLNLPGRTVLPGFIDLHVHVVAGSTNLGASAAMPNFLAALKTLPVLRGMLNRGFTTVRDAGGADFGMCEAVNNGVLWGPRILSSGKALSQTGGHGDFRQRNDTLDDACGCLGRQGSIARVVDGVEAMRLAVREELLKGASQIKVMASGGVASPNDPITNTQYSEEELRAAVQEAEAAGTYVMAHAYTARAIRRAVECGVKCIEHGNLIDEDTARLLVERGVAVVPTLSTLDRLSERGPALGFPAESLAKIDGARSSGRQALALMARAGVKLGFGSDMLGELHACQSDEFAVRAEILGNVEAIRSATCIAAEITRETGVRGTMAVGAVADLVVVDGDPVEDIALLLGQGEHIPVVIKNGVVMKEEGRLLEPIAD</sequence>
<evidence type="ECO:0000313" key="3">
    <source>
        <dbReference type="Proteomes" id="UP000054870"/>
    </source>
</evidence>
<comment type="caution">
    <text evidence="2">The sequence shown here is derived from an EMBL/GenBank/DDBJ whole genome shotgun (WGS) entry which is preliminary data.</text>
</comment>
<dbReference type="RefSeq" id="WP_061124823.1">
    <property type="nucleotide sequence ID" value="NZ_FCOF02000011.1"/>
</dbReference>
<dbReference type="Proteomes" id="UP000054870">
    <property type="component" value="Unassembled WGS sequence"/>
</dbReference>
<gene>
    <name evidence="2" type="ORF">AWB75_02954</name>
</gene>
<organism evidence="2 3">
    <name type="scientific">Caballeronia catudaia</name>
    <dbReference type="NCBI Taxonomy" id="1777136"/>
    <lineage>
        <taxon>Bacteria</taxon>
        <taxon>Pseudomonadati</taxon>
        <taxon>Pseudomonadota</taxon>
        <taxon>Betaproteobacteria</taxon>
        <taxon>Burkholderiales</taxon>
        <taxon>Burkholderiaceae</taxon>
        <taxon>Caballeronia</taxon>
    </lineage>
</organism>
<dbReference type="CDD" id="cd01299">
    <property type="entry name" value="Met_dep_hydrolase_A"/>
    <property type="match status" value="1"/>
</dbReference>
<proteinExistence type="predicted"/>
<dbReference type="Gene3D" id="2.30.40.10">
    <property type="entry name" value="Urease, subunit C, domain 1"/>
    <property type="match status" value="1"/>
</dbReference>
<evidence type="ECO:0000259" key="1">
    <source>
        <dbReference type="Pfam" id="PF01979"/>
    </source>
</evidence>
<name>A0A158B326_9BURK</name>
<dbReference type="AlphaFoldDB" id="A0A158B326"/>
<reference evidence="2" key="1">
    <citation type="submission" date="2016-01" db="EMBL/GenBank/DDBJ databases">
        <authorList>
            <person name="Peeters C."/>
        </authorList>
    </citation>
    <scope>NUCLEOTIDE SEQUENCE [LARGE SCALE GENOMIC DNA]</scope>
    <source>
        <strain evidence="2">LMG 29318</strain>
    </source>
</reference>
<dbReference type="GO" id="GO:0016810">
    <property type="term" value="F:hydrolase activity, acting on carbon-nitrogen (but not peptide) bonds"/>
    <property type="evidence" value="ECO:0007669"/>
    <property type="project" value="InterPro"/>
</dbReference>
<dbReference type="Gene3D" id="3.20.20.140">
    <property type="entry name" value="Metal-dependent hydrolases"/>
    <property type="match status" value="1"/>
</dbReference>
<dbReference type="InterPro" id="IPR051781">
    <property type="entry name" value="Metallo-dep_Hydrolase"/>
</dbReference>
<feature type="domain" description="Amidohydrolase-related" evidence="1">
    <location>
        <begin position="54"/>
        <end position="402"/>
    </location>
</feature>
<keyword evidence="3" id="KW-1185">Reference proteome</keyword>
<dbReference type="EMBL" id="FCOF02000011">
    <property type="protein sequence ID" value="SAK64561.1"/>
    <property type="molecule type" value="Genomic_DNA"/>
</dbReference>
<accession>A0A158B326</accession>
<dbReference type="SUPFAM" id="SSF51338">
    <property type="entry name" value="Composite domain of metallo-dependent hydrolases"/>
    <property type="match status" value="1"/>
</dbReference>
<dbReference type="OrthoDB" id="9782972at2"/>
<protein>
    <submittedName>
        <fullName evidence="2">Amidohydrolase</fullName>
    </submittedName>
</protein>
<dbReference type="SUPFAM" id="SSF51556">
    <property type="entry name" value="Metallo-dependent hydrolases"/>
    <property type="match status" value="1"/>
</dbReference>
<dbReference type="InterPro" id="IPR011059">
    <property type="entry name" value="Metal-dep_hydrolase_composite"/>
</dbReference>
<dbReference type="InterPro" id="IPR057744">
    <property type="entry name" value="OTAase-like"/>
</dbReference>
<dbReference type="Pfam" id="PF01979">
    <property type="entry name" value="Amidohydro_1"/>
    <property type="match status" value="1"/>
</dbReference>
<dbReference type="PANTHER" id="PTHR43135">
    <property type="entry name" value="ALPHA-D-RIBOSE 1-METHYLPHOSPHONATE 5-TRIPHOSPHATE DIPHOSPHATASE"/>
    <property type="match status" value="1"/>
</dbReference>